<comment type="caution">
    <text evidence="1">The sequence shown here is derived from an EMBL/GenBank/DDBJ whole genome shotgun (WGS) entry which is preliminary data.</text>
</comment>
<reference evidence="2" key="1">
    <citation type="journal article" date="2021" name="Science">
        <title>Hunting the eagle killer: A cyanobacterial neurotoxin causes vacuolar myelinopathy.</title>
        <authorList>
            <person name="Breinlinger S."/>
            <person name="Phillips T.J."/>
            <person name="Haram B.N."/>
            <person name="Mares J."/>
            <person name="Martinez Yerena J.A."/>
            <person name="Hrouzek P."/>
            <person name="Sobotka R."/>
            <person name="Henderson W.M."/>
            <person name="Schmieder P."/>
            <person name="Williams S.M."/>
            <person name="Lauderdale J.D."/>
            <person name="Wilde H.D."/>
            <person name="Gerrin W."/>
            <person name="Kust A."/>
            <person name="Washington J.W."/>
            <person name="Wagner C."/>
            <person name="Geier B."/>
            <person name="Liebeke M."/>
            <person name="Enke H."/>
            <person name="Niedermeyer T.H.J."/>
            <person name="Wilde S.B."/>
        </authorList>
    </citation>
    <scope>NUCLEOTIDE SEQUENCE [LARGE SCALE GENOMIC DNA]</scope>
    <source>
        <strain evidence="2">Thurmond2011</strain>
    </source>
</reference>
<dbReference type="AlphaFoldDB" id="A0AAP5MBD6"/>
<sequence>MSLTSELRNQNSPLRKWFNGKLNNAIIKLVSNHNNLMCRQPIIRPLEGTDFALVGNAVCYAVRKYLSQTANDANWIYKTIANVGAKKLNVVPLLEKCAMYTNVPEEEAFLCLLLAVLEGTGRMGISNHPMLQPFIKGEKLFHLDKEFFEKWQPSITDAAAIIKTIPNTWQSCANGINGRIISNATFSLSNCIGGADAQIICSNVLIDVRTSAKSQPFTLENLYQQISYCLLDTDDMYSIRQLVWYYSRQQALFIYPIEKLFRNLPSLRKEFADMILENYGNDNELFENFLDSKYKIQKLRNNFELFN</sequence>
<protein>
    <submittedName>
        <fullName evidence="1">Uncharacterized protein</fullName>
    </submittedName>
</protein>
<dbReference type="RefSeq" id="WP_208339079.1">
    <property type="nucleotide sequence ID" value="NZ_CAWQFN010000488.1"/>
</dbReference>
<dbReference type="EMBL" id="JAALHA020000014">
    <property type="protein sequence ID" value="MDR9897812.1"/>
    <property type="molecule type" value="Genomic_DNA"/>
</dbReference>
<dbReference type="Proteomes" id="UP000667802">
    <property type="component" value="Unassembled WGS sequence"/>
</dbReference>
<name>A0AAP5MBD6_9CYAN</name>
<accession>A0AAP5MBD6</accession>
<organism evidence="1 2">
    <name type="scientific">Aetokthonos hydrillicola Thurmond2011</name>
    <dbReference type="NCBI Taxonomy" id="2712845"/>
    <lineage>
        <taxon>Bacteria</taxon>
        <taxon>Bacillati</taxon>
        <taxon>Cyanobacteriota</taxon>
        <taxon>Cyanophyceae</taxon>
        <taxon>Nostocales</taxon>
        <taxon>Hapalosiphonaceae</taxon>
        <taxon>Aetokthonos</taxon>
    </lineage>
</organism>
<evidence type="ECO:0000313" key="2">
    <source>
        <dbReference type="Proteomes" id="UP000667802"/>
    </source>
</evidence>
<evidence type="ECO:0000313" key="1">
    <source>
        <dbReference type="EMBL" id="MDR9897812.1"/>
    </source>
</evidence>
<keyword evidence="2" id="KW-1185">Reference proteome</keyword>
<gene>
    <name evidence="1" type="ORF">G7B40_025085</name>
</gene>
<proteinExistence type="predicted"/>